<gene>
    <name evidence="1" type="ORF">GCK32_012804</name>
</gene>
<evidence type="ECO:0000313" key="1">
    <source>
        <dbReference type="EMBL" id="KAK5980932.1"/>
    </source>
</evidence>
<dbReference type="Proteomes" id="UP001331761">
    <property type="component" value="Unassembled WGS sequence"/>
</dbReference>
<proteinExistence type="predicted"/>
<organism evidence="1 2">
    <name type="scientific">Trichostrongylus colubriformis</name>
    <name type="common">Black scour worm</name>
    <dbReference type="NCBI Taxonomy" id="6319"/>
    <lineage>
        <taxon>Eukaryota</taxon>
        <taxon>Metazoa</taxon>
        <taxon>Ecdysozoa</taxon>
        <taxon>Nematoda</taxon>
        <taxon>Chromadorea</taxon>
        <taxon>Rhabditida</taxon>
        <taxon>Rhabditina</taxon>
        <taxon>Rhabditomorpha</taxon>
        <taxon>Strongyloidea</taxon>
        <taxon>Trichostrongylidae</taxon>
        <taxon>Trichostrongylus</taxon>
    </lineage>
</organism>
<accession>A0AAN8FLG2</accession>
<dbReference type="AlphaFoldDB" id="A0AAN8FLG2"/>
<name>A0AAN8FLG2_TRICO</name>
<dbReference type="Pfam" id="PF06342">
    <property type="entry name" value="DUF1057"/>
    <property type="match status" value="1"/>
</dbReference>
<keyword evidence="2" id="KW-1185">Reference proteome</keyword>
<comment type="caution">
    <text evidence="1">The sequence shown here is derived from an EMBL/GenBank/DDBJ whole genome shotgun (WGS) entry which is preliminary data.</text>
</comment>
<evidence type="ECO:0000313" key="2">
    <source>
        <dbReference type="Proteomes" id="UP001331761"/>
    </source>
</evidence>
<dbReference type="EMBL" id="WIXE01006841">
    <property type="protein sequence ID" value="KAK5980932.1"/>
    <property type="molecule type" value="Genomic_DNA"/>
</dbReference>
<protein>
    <submittedName>
        <fullName evidence="1">Uncharacterized protein</fullName>
    </submittedName>
</protein>
<reference evidence="1 2" key="1">
    <citation type="submission" date="2019-10" db="EMBL/GenBank/DDBJ databases">
        <title>Assembly and Annotation for the nematode Trichostrongylus colubriformis.</title>
        <authorList>
            <person name="Martin J."/>
        </authorList>
    </citation>
    <scope>NUCLEOTIDE SEQUENCE [LARGE SCALE GENOMIC DNA]</scope>
    <source>
        <strain evidence="1">G859</strain>
        <tissue evidence="1">Whole worm</tissue>
    </source>
</reference>
<dbReference type="InterPro" id="IPR010463">
    <property type="entry name" value="DUF1057"/>
</dbReference>
<sequence>MQETRDLFSSGTKTVSINFEEDGHFLQRDRARYIADAIEALLQNRT</sequence>